<dbReference type="InterPro" id="IPR038718">
    <property type="entry name" value="SNF2-like_sf"/>
</dbReference>
<feature type="domain" description="Helicase C-terminal" evidence="3">
    <location>
        <begin position="351"/>
        <end position="538"/>
    </location>
</feature>
<dbReference type="SUPFAM" id="SSF52540">
    <property type="entry name" value="P-loop containing nucleoside triphosphate hydrolases"/>
    <property type="match status" value="1"/>
</dbReference>
<dbReference type="InterPro" id="IPR027417">
    <property type="entry name" value="P-loop_NTPase"/>
</dbReference>
<dbReference type="CDD" id="cd18793">
    <property type="entry name" value="SF2_C_SNF"/>
    <property type="match status" value="1"/>
</dbReference>
<dbReference type="SMART" id="SM00490">
    <property type="entry name" value="HELICc"/>
    <property type="match status" value="1"/>
</dbReference>
<evidence type="ECO:0000256" key="1">
    <source>
        <dbReference type="ARBA" id="ARBA00022801"/>
    </source>
</evidence>
<dbReference type="PROSITE" id="PS51194">
    <property type="entry name" value="HELICASE_CTER"/>
    <property type="match status" value="1"/>
</dbReference>
<evidence type="ECO:0000313" key="4">
    <source>
        <dbReference type="EMBL" id="VEN74035.1"/>
    </source>
</evidence>
<keyword evidence="1" id="KW-0378">Hydrolase</keyword>
<dbReference type="GO" id="GO:0031297">
    <property type="term" value="P:replication fork processing"/>
    <property type="evidence" value="ECO:0007669"/>
    <property type="project" value="TreeGrafter"/>
</dbReference>
<dbReference type="InterPro" id="IPR014001">
    <property type="entry name" value="Helicase_ATP-bd"/>
</dbReference>
<protein>
    <recommendedName>
        <fullName evidence="5">Helicase</fullName>
    </recommendedName>
</protein>
<dbReference type="Gene3D" id="3.40.50.10810">
    <property type="entry name" value="Tandem AAA-ATPase domain"/>
    <property type="match status" value="1"/>
</dbReference>
<dbReference type="AlphaFoldDB" id="A0A484HMC8"/>
<gene>
    <name evidence="4" type="ORF">EPICR_230003</name>
</gene>
<reference evidence="4" key="1">
    <citation type="submission" date="2019-01" db="EMBL/GenBank/DDBJ databases">
        <authorList>
            <consortium name="Genoscope - CEA"/>
            <person name="William W."/>
        </authorList>
    </citation>
    <scope>NUCLEOTIDE SEQUENCE</scope>
    <source>
        <strain evidence="4">CR-1</strain>
    </source>
</reference>
<sequence length="740" mass="84667">MSNGIDLSRINWGNYDLVVIDESHNFRNNAPRKNKITRYQKLLHQVMQAGVKTKILMLSATPVNNKFTDLKNQIALAYEGQTGIIDDKMEVSQSVDTILKNSQKIFNAWTKENVEERTTGQLVNRLSANFDFFKLLDSVTIARSRKHIEKYYDMKKIGAFPTRRKPITHRADITDLKGFIRISDLYRELSRLNMSLYSPFDYILARKKEFYDELYDTSTNKGGSFRQAHREKSLQTLMRVNLLKRLESSVDSFRITLGKLINGIKNSLDKIEKFERDGKTLYADEPQVNDVNLDAESDDWLDDEFSIGDKIKINLADMNTSGWKMDLRADFEIANALLDETRPVTPEHDKKLQDLKAFIQNKIRNPINGDNKKILIFSAFADTVHYLYENLARRNKEKHGLETAKITGSNQNRTTLDIDYSFNTILTHFSPRSKERKNKHAPEIDILIATDCISEGQNLQDCDTLINYDIHWNPVRIIQRFGRIDRIGSRNKEIQLINFWPQLSLDDYINLKSRVESKMFIVDMTATGEDNVLTNKSSDLLFRKKQLEKLQEEVVDIEDIGSGVSITDLGLNDFRMDLVNYIKTNGSLDGAPNGLHSVCEKNAERGIHEGVVFVLKNVNSDINIDSANPLHPFYLVYIQKNGGILSNHLNVKNTLDILWAVSKGKDRPIRAVYECFNQETEDGKKMERCSALLNSVVESILNVKDESDVDSLFSDGGTTALTNSIKGLDDFELLAFMVIQ</sequence>
<dbReference type="PANTHER" id="PTHR45766">
    <property type="entry name" value="DNA ANNEALING HELICASE AND ENDONUCLEASE ZRANB3 FAMILY MEMBER"/>
    <property type="match status" value="1"/>
</dbReference>
<dbReference type="Pfam" id="PF00271">
    <property type="entry name" value="Helicase_C"/>
    <property type="match status" value="1"/>
</dbReference>
<evidence type="ECO:0000259" key="3">
    <source>
        <dbReference type="PROSITE" id="PS51194"/>
    </source>
</evidence>
<dbReference type="GO" id="GO:0016787">
    <property type="term" value="F:hydrolase activity"/>
    <property type="evidence" value="ECO:0007669"/>
    <property type="project" value="UniProtKB-KW"/>
</dbReference>
<dbReference type="Gene3D" id="3.40.50.300">
    <property type="entry name" value="P-loop containing nucleotide triphosphate hydrolases"/>
    <property type="match status" value="1"/>
</dbReference>
<evidence type="ECO:0008006" key="5">
    <source>
        <dbReference type="Google" id="ProtNLM"/>
    </source>
</evidence>
<dbReference type="GO" id="GO:0006281">
    <property type="term" value="P:DNA repair"/>
    <property type="evidence" value="ECO:0007669"/>
    <property type="project" value="TreeGrafter"/>
</dbReference>
<dbReference type="PANTHER" id="PTHR45766:SF6">
    <property type="entry name" value="SWI_SNF-RELATED MATRIX-ASSOCIATED ACTIN-DEPENDENT REGULATOR OF CHROMATIN SUBFAMILY A-LIKE PROTEIN 1"/>
    <property type="match status" value="1"/>
</dbReference>
<dbReference type="InterPro" id="IPR001650">
    <property type="entry name" value="Helicase_C-like"/>
</dbReference>
<proteinExistence type="predicted"/>
<dbReference type="EMBL" id="CAACVI010000016">
    <property type="protein sequence ID" value="VEN74035.1"/>
    <property type="molecule type" value="Genomic_DNA"/>
</dbReference>
<evidence type="ECO:0000259" key="2">
    <source>
        <dbReference type="PROSITE" id="PS51192"/>
    </source>
</evidence>
<dbReference type="InterPro" id="IPR049730">
    <property type="entry name" value="SNF2/RAD54-like_C"/>
</dbReference>
<feature type="domain" description="Helicase ATP-binding" evidence="2">
    <location>
        <begin position="1"/>
        <end position="80"/>
    </location>
</feature>
<accession>A0A484HMC8</accession>
<dbReference type="PROSITE" id="PS51192">
    <property type="entry name" value="HELICASE_ATP_BIND_1"/>
    <property type="match status" value="1"/>
</dbReference>
<name>A0A484HMC8_9BACT</name>
<organism evidence="4">
    <name type="scientific">uncultured Desulfobacteraceae bacterium</name>
    <dbReference type="NCBI Taxonomy" id="218296"/>
    <lineage>
        <taxon>Bacteria</taxon>
        <taxon>Pseudomonadati</taxon>
        <taxon>Thermodesulfobacteriota</taxon>
        <taxon>Desulfobacteria</taxon>
        <taxon>Desulfobacterales</taxon>
        <taxon>Desulfobacteraceae</taxon>
        <taxon>environmental samples</taxon>
    </lineage>
</organism>